<sequence>MLVHHVVVNPRGRELHITLIAHRWSHSSVRQAVETSGRRIEGQIFFDACIKLGRPPIMSRPAYEIISRMNIFENILPDTIADSMIDRVHGLTTLGCAEEDEEQQDAPIEEEISLTTQGHPIVFTPDQRQAVGLGCAGYPTIALQVAPRTDCGTASTNAAVAQFAETLLSIADFSELAILRYVSDTSMAEERSPLPVDLNEVLKSLGDDFAANLSDTDRPPVRVSEPGGCVTNIAARAAPSASLVTTFRAHPLLDGLPNTAAYEGTLIGGANPAQRRMLLDLMTFPDEETPFLFLDVAGNSERATSRSHFNEAEATVCTSIIDRLMGKGVSPVSIYIISFYKEQLRRLEEYAARAGIELETVDSVQGRRKDIVILLTTRTDFDPLTAEFLDDPRRMNVALTRCRQGLFVLGHVESLQRTNFWSIVLAWAPARNVPAADLGNYLSAV</sequence>
<dbReference type="Gene3D" id="3.40.50.300">
    <property type="entry name" value="P-loop containing nucleotide triphosphate hydrolases"/>
    <property type="match status" value="1"/>
</dbReference>
<dbReference type="InterPro" id="IPR047187">
    <property type="entry name" value="SF1_C_Upf1"/>
</dbReference>
<dbReference type="CDD" id="cd18808">
    <property type="entry name" value="SF1_C_Upf1"/>
    <property type="match status" value="1"/>
</dbReference>
<evidence type="ECO:0000256" key="3">
    <source>
        <dbReference type="ARBA" id="ARBA00022806"/>
    </source>
</evidence>
<dbReference type="EMBL" id="KE124826">
    <property type="protein sequence ID" value="EPB77871.1"/>
    <property type="molecule type" value="Genomic_DNA"/>
</dbReference>
<dbReference type="GO" id="GO:0005524">
    <property type="term" value="F:ATP binding"/>
    <property type="evidence" value="ECO:0007669"/>
    <property type="project" value="UniProtKB-KW"/>
</dbReference>
<evidence type="ECO:0000256" key="2">
    <source>
        <dbReference type="ARBA" id="ARBA00022801"/>
    </source>
</evidence>
<gene>
    <name evidence="6" type="ORF">ANCCEY_03047</name>
</gene>
<dbReference type="GO" id="GO:0043139">
    <property type="term" value="F:5'-3' DNA helicase activity"/>
    <property type="evidence" value="ECO:0007669"/>
    <property type="project" value="TreeGrafter"/>
</dbReference>
<evidence type="ECO:0000313" key="7">
    <source>
        <dbReference type="Proteomes" id="UP000054495"/>
    </source>
</evidence>
<protein>
    <recommendedName>
        <fullName evidence="5">DNA2/NAM7 helicase-like C-terminal domain-containing protein</fullName>
    </recommendedName>
</protein>
<reference evidence="6 7" key="1">
    <citation type="submission" date="2013-05" db="EMBL/GenBank/DDBJ databases">
        <title>Draft genome of the parasitic nematode Anyclostoma ceylanicum.</title>
        <authorList>
            <person name="Mitreva M."/>
        </authorList>
    </citation>
    <scope>NUCLEOTIDE SEQUENCE [LARGE SCALE GENOMIC DNA]</scope>
</reference>
<dbReference type="InterPro" id="IPR041679">
    <property type="entry name" value="DNA2/NAM7-like_C"/>
</dbReference>
<dbReference type="Proteomes" id="UP000054495">
    <property type="component" value="Unassembled WGS sequence"/>
</dbReference>
<evidence type="ECO:0000259" key="5">
    <source>
        <dbReference type="Pfam" id="PF13087"/>
    </source>
</evidence>
<organism evidence="6 7">
    <name type="scientific">Ancylostoma ceylanicum</name>
    <dbReference type="NCBI Taxonomy" id="53326"/>
    <lineage>
        <taxon>Eukaryota</taxon>
        <taxon>Metazoa</taxon>
        <taxon>Ecdysozoa</taxon>
        <taxon>Nematoda</taxon>
        <taxon>Chromadorea</taxon>
        <taxon>Rhabditida</taxon>
        <taxon>Rhabditina</taxon>
        <taxon>Rhabditomorpha</taxon>
        <taxon>Strongyloidea</taxon>
        <taxon>Ancylostomatidae</taxon>
        <taxon>Ancylostomatinae</taxon>
        <taxon>Ancylostoma</taxon>
    </lineage>
</organism>
<feature type="domain" description="DNA2/NAM7 helicase-like C-terminal" evidence="5">
    <location>
        <begin position="238"/>
        <end position="412"/>
    </location>
</feature>
<proteinExistence type="predicted"/>
<dbReference type="PANTHER" id="PTHR43788:SF16">
    <property type="entry name" value="HELICASE WITH ZINC FINGER 2"/>
    <property type="match status" value="1"/>
</dbReference>
<accession>A0A0D6M637</accession>
<keyword evidence="7" id="KW-1185">Reference proteome</keyword>
<dbReference type="GO" id="GO:0016787">
    <property type="term" value="F:hydrolase activity"/>
    <property type="evidence" value="ECO:0007669"/>
    <property type="project" value="UniProtKB-KW"/>
</dbReference>
<dbReference type="InterPro" id="IPR050534">
    <property type="entry name" value="Coronavir_polyprotein_1ab"/>
</dbReference>
<keyword evidence="3" id="KW-0347">Helicase</keyword>
<keyword evidence="1" id="KW-0547">Nucleotide-binding</keyword>
<evidence type="ECO:0000256" key="1">
    <source>
        <dbReference type="ARBA" id="ARBA00022741"/>
    </source>
</evidence>
<dbReference type="PANTHER" id="PTHR43788">
    <property type="entry name" value="DNA2/NAM7 HELICASE FAMILY MEMBER"/>
    <property type="match status" value="1"/>
</dbReference>
<keyword evidence="2" id="KW-0378">Hydrolase</keyword>
<evidence type="ECO:0000313" key="6">
    <source>
        <dbReference type="EMBL" id="EPB77871.1"/>
    </source>
</evidence>
<dbReference type="SUPFAM" id="SSF52540">
    <property type="entry name" value="P-loop containing nucleoside triphosphate hydrolases"/>
    <property type="match status" value="1"/>
</dbReference>
<dbReference type="Pfam" id="PF13087">
    <property type="entry name" value="AAA_12"/>
    <property type="match status" value="1"/>
</dbReference>
<dbReference type="AlphaFoldDB" id="A0A0D6M637"/>
<evidence type="ECO:0000256" key="4">
    <source>
        <dbReference type="ARBA" id="ARBA00022840"/>
    </source>
</evidence>
<name>A0A0D6M637_9BILA</name>
<keyword evidence="4" id="KW-0067">ATP-binding</keyword>
<dbReference type="InterPro" id="IPR027417">
    <property type="entry name" value="P-loop_NTPase"/>
</dbReference>